<dbReference type="Proteomes" id="UP000008810">
    <property type="component" value="Chromosome 3"/>
</dbReference>
<protein>
    <submittedName>
        <fullName evidence="2 3">Uncharacterized protein</fullName>
    </submittedName>
</protein>
<dbReference type="AlphaFoldDB" id="A0A2K2CW51"/>
<feature type="compositionally biased region" description="Pro residues" evidence="1">
    <location>
        <begin position="46"/>
        <end position="61"/>
    </location>
</feature>
<name>A0A2K2CW51_BRADI</name>
<dbReference type="Gramene" id="PNT66252">
    <property type="protein sequence ID" value="PNT66252"/>
    <property type="gene ID" value="BRADI_3g09032v3"/>
</dbReference>
<organism evidence="2">
    <name type="scientific">Brachypodium distachyon</name>
    <name type="common">Purple false brome</name>
    <name type="synonym">Trachynia distachya</name>
    <dbReference type="NCBI Taxonomy" id="15368"/>
    <lineage>
        <taxon>Eukaryota</taxon>
        <taxon>Viridiplantae</taxon>
        <taxon>Streptophyta</taxon>
        <taxon>Embryophyta</taxon>
        <taxon>Tracheophyta</taxon>
        <taxon>Spermatophyta</taxon>
        <taxon>Magnoliopsida</taxon>
        <taxon>Liliopsida</taxon>
        <taxon>Poales</taxon>
        <taxon>Poaceae</taxon>
        <taxon>BOP clade</taxon>
        <taxon>Pooideae</taxon>
        <taxon>Stipodae</taxon>
        <taxon>Brachypodieae</taxon>
        <taxon>Brachypodium</taxon>
    </lineage>
</organism>
<dbReference type="EMBL" id="CM000882">
    <property type="protein sequence ID" value="PNT66252.1"/>
    <property type="molecule type" value="Genomic_DNA"/>
</dbReference>
<proteinExistence type="predicted"/>
<sequence length="100" mass="10481">MVWGGLVLDSNALVLYGLNPWAEEQLASCPASSPSSPDPCWGPRVALPPSPPSGAPPPAYLGPPDSADPVPHAATRLFPKVLLCHKIPPRQLPFAPSDLN</sequence>
<evidence type="ECO:0000313" key="4">
    <source>
        <dbReference type="Proteomes" id="UP000008810"/>
    </source>
</evidence>
<evidence type="ECO:0000313" key="2">
    <source>
        <dbReference type="EMBL" id="PNT66252.1"/>
    </source>
</evidence>
<reference evidence="2 3" key="1">
    <citation type="journal article" date="2010" name="Nature">
        <title>Genome sequencing and analysis of the model grass Brachypodium distachyon.</title>
        <authorList>
            <consortium name="International Brachypodium Initiative"/>
        </authorList>
    </citation>
    <scope>NUCLEOTIDE SEQUENCE [LARGE SCALE GENOMIC DNA]</scope>
    <source>
        <strain evidence="2 3">Bd21</strain>
    </source>
</reference>
<reference evidence="3" key="3">
    <citation type="submission" date="2018-08" db="UniProtKB">
        <authorList>
            <consortium name="EnsemblPlants"/>
        </authorList>
    </citation>
    <scope>IDENTIFICATION</scope>
    <source>
        <strain evidence="3">cv. Bd21</strain>
    </source>
</reference>
<evidence type="ECO:0000256" key="1">
    <source>
        <dbReference type="SAM" id="MobiDB-lite"/>
    </source>
</evidence>
<dbReference type="EnsemblPlants" id="PNT66252">
    <property type="protein sequence ID" value="PNT66252"/>
    <property type="gene ID" value="BRADI_3g09032v3"/>
</dbReference>
<evidence type="ECO:0000313" key="3">
    <source>
        <dbReference type="EnsemblPlants" id="PNT66252"/>
    </source>
</evidence>
<feature type="region of interest" description="Disordered" evidence="1">
    <location>
        <begin position="27"/>
        <end position="72"/>
    </location>
</feature>
<feature type="compositionally biased region" description="Low complexity" evidence="1">
    <location>
        <begin position="27"/>
        <end position="39"/>
    </location>
</feature>
<accession>A0A2K2CW51</accession>
<reference evidence="2" key="2">
    <citation type="submission" date="2017-06" db="EMBL/GenBank/DDBJ databases">
        <title>WGS assembly of Brachypodium distachyon.</title>
        <authorList>
            <consortium name="The International Brachypodium Initiative"/>
            <person name="Lucas S."/>
            <person name="Harmon-Smith M."/>
            <person name="Lail K."/>
            <person name="Tice H."/>
            <person name="Grimwood J."/>
            <person name="Bruce D."/>
            <person name="Barry K."/>
            <person name="Shu S."/>
            <person name="Lindquist E."/>
            <person name="Wang M."/>
            <person name="Pitluck S."/>
            <person name="Vogel J.P."/>
            <person name="Garvin D.F."/>
            <person name="Mockler T.C."/>
            <person name="Schmutz J."/>
            <person name="Rokhsar D."/>
            <person name="Bevan M.W."/>
        </authorList>
    </citation>
    <scope>NUCLEOTIDE SEQUENCE</scope>
    <source>
        <strain evidence="2">Bd21</strain>
    </source>
</reference>
<keyword evidence="4" id="KW-1185">Reference proteome</keyword>
<dbReference type="InParanoid" id="A0A2K2CW51"/>
<gene>
    <name evidence="2" type="ORF">BRADI_3g09032v3</name>
</gene>